<accession>A0A0A9Z2B8</accession>
<evidence type="ECO:0000256" key="1">
    <source>
        <dbReference type="ARBA" id="ARBA00012156"/>
    </source>
</evidence>
<dbReference type="NCBIfam" id="TIGR03723">
    <property type="entry name" value="T6A_TsaD_YgjD"/>
    <property type="match status" value="1"/>
</dbReference>
<comment type="similarity">
    <text evidence="7">Belongs to the KAE1 / TsaD family.</text>
</comment>
<evidence type="ECO:0000256" key="4">
    <source>
        <dbReference type="ARBA" id="ARBA00022723"/>
    </source>
</evidence>
<comment type="cofactor">
    <cofactor evidence="7">
        <name>a divalent metal cation</name>
        <dbReference type="ChEBI" id="CHEBI:60240"/>
    </cofactor>
    <text evidence="7">Binds 1 divalent metal cation per subunit.</text>
</comment>
<dbReference type="EMBL" id="GBHO01005597">
    <property type="protein sequence ID" value="JAG38007.1"/>
    <property type="molecule type" value="Transcribed_RNA"/>
</dbReference>
<comment type="subunit">
    <text evidence="7">Homodimer.</text>
</comment>
<comment type="catalytic activity">
    <reaction evidence="6 7">
        <text>L-threonylcarbamoyladenylate + adenosine(37) in tRNA = N(6)-L-threonylcarbamoyladenosine(37) in tRNA + AMP + H(+)</text>
        <dbReference type="Rhea" id="RHEA:37059"/>
        <dbReference type="Rhea" id="RHEA-COMP:10162"/>
        <dbReference type="Rhea" id="RHEA-COMP:10163"/>
        <dbReference type="ChEBI" id="CHEBI:15378"/>
        <dbReference type="ChEBI" id="CHEBI:73682"/>
        <dbReference type="ChEBI" id="CHEBI:74411"/>
        <dbReference type="ChEBI" id="CHEBI:74418"/>
        <dbReference type="ChEBI" id="CHEBI:456215"/>
        <dbReference type="EC" id="2.3.1.234"/>
    </reaction>
</comment>
<proteinExistence type="inferred from homology"/>
<evidence type="ECO:0000313" key="14">
    <source>
        <dbReference type="EMBL" id="JAG38011.1"/>
    </source>
</evidence>
<keyword evidence="2 7" id="KW-0808">Transferase</keyword>
<gene>
    <name evidence="14" type="primary">Osgepl1_1</name>
    <name evidence="12" type="synonym">Osgepl1_3</name>
    <name evidence="10" type="synonym">Osgepl1_4</name>
    <name evidence="13" type="synonym">Osgepl1_5</name>
    <name evidence="11" type="synonym">Osgepl1_6</name>
    <name evidence="9" type="synonym">Osgepl1_7</name>
    <name evidence="9" type="ORF">CM83_53818</name>
    <name evidence="11" type="ORF">CM83_53819</name>
    <name evidence="10" type="ORF">CM83_53820</name>
    <name evidence="13" type="ORF">CM83_53821</name>
    <name evidence="12" type="ORF">CM83_53822</name>
    <name evidence="14" type="ORF">CM83_53824</name>
</gene>
<dbReference type="CDD" id="cd24134">
    <property type="entry name" value="ASKHA_NBD_OSGEPL1_QRI7_euk"/>
    <property type="match status" value="1"/>
</dbReference>
<dbReference type="InterPro" id="IPR043129">
    <property type="entry name" value="ATPase_NBD"/>
</dbReference>
<evidence type="ECO:0000313" key="13">
    <source>
        <dbReference type="EMBL" id="JAG38010.1"/>
    </source>
</evidence>
<protein>
    <recommendedName>
        <fullName evidence="1">N(6)-L-threonylcarbamoyladenine synthase</fullName>
        <ecNumber evidence="1">2.3.1.234</ecNumber>
    </recommendedName>
</protein>
<keyword evidence="5 7" id="KW-0012">Acyltransferase</keyword>
<dbReference type="GO" id="GO:0046872">
    <property type="term" value="F:metal ion binding"/>
    <property type="evidence" value="ECO:0007669"/>
    <property type="project" value="UniProtKB-KW"/>
</dbReference>
<dbReference type="InterPro" id="IPR000905">
    <property type="entry name" value="Gcp-like_dom"/>
</dbReference>
<dbReference type="Pfam" id="PF00814">
    <property type="entry name" value="TsaD"/>
    <property type="match status" value="1"/>
</dbReference>
<evidence type="ECO:0000259" key="8">
    <source>
        <dbReference type="Pfam" id="PF00814"/>
    </source>
</evidence>
<dbReference type="GO" id="GO:0002949">
    <property type="term" value="P:tRNA threonylcarbamoyladenosine modification"/>
    <property type="evidence" value="ECO:0007669"/>
    <property type="project" value="UniProtKB-UniRule"/>
</dbReference>
<dbReference type="EMBL" id="GBHO01005596">
    <property type="protein sequence ID" value="JAG38008.1"/>
    <property type="molecule type" value="Transcribed_RNA"/>
</dbReference>
<evidence type="ECO:0000256" key="2">
    <source>
        <dbReference type="ARBA" id="ARBA00022679"/>
    </source>
</evidence>
<reference evidence="14" key="1">
    <citation type="journal article" date="2014" name="PLoS ONE">
        <title>Transcriptome-Based Identification of ABC Transporters in the Western Tarnished Plant Bug Lygus hesperus.</title>
        <authorList>
            <person name="Hull J.J."/>
            <person name="Chaney K."/>
            <person name="Geib S.M."/>
            <person name="Fabrick J.A."/>
            <person name="Brent C.S."/>
            <person name="Walsh D."/>
            <person name="Lavine L.C."/>
        </authorList>
    </citation>
    <scope>NUCLEOTIDE SEQUENCE</scope>
</reference>
<dbReference type="GO" id="GO:0061711">
    <property type="term" value="F:tRNA N(6)-L-threonylcarbamoyladenine synthase activity"/>
    <property type="evidence" value="ECO:0007669"/>
    <property type="project" value="UniProtKB-EC"/>
</dbReference>
<dbReference type="Gene3D" id="3.30.420.40">
    <property type="match status" value="2"/>
</dbReference>
<dbReference type="EMBL" id="GBHO01005593">
    <property type="protein sequence ID" value="JAG38011.1"/>
    <property type="molecule type" value="Transcribed_RNA"/>
</dbReference>
<dbReference type="PANTHER" id="PTHR11735:SF6">
    <property type="entry name" value="TRNA N6-ADENOSINE THREONYLCARBAMOYLTRANSFERASE, MITOCHONDRIAL"/>
    <property type="match status" value="1"/>
</dbReference>
<feature type="domain" description="Gcp-like" evidence="8">
    <location>
        <begin position="75"/>
        <end position="381"/>
    </location>
</feature>
<dbReference type="InterPro" id="IPR017861">
    <property type="entry name" value="KAE1/TsaD"/>
</dbReference>
<dbReference type="GO" id="GO:0005739">
    <property type="term" value="C:mitochondrion"/>
    <property type="evidence" value="ECO:0007669"/>
    <property type="project" value="UniProtKB-SubCell"/>
</dbReference>
<evidence type="ECO:0000313" key="9">
    <source>
        <dbReference type="EMBL" id="JAG38006.1"/>
    </source>
</evidence>
<dbReference type="HAMAP" id="MF_01445">
    <property type="entry name" value="TsaD"/>
    <property type="match status" value="1"/>
</dbReference>
<dbReference type="AlphaFoldDB" id="A0A0A9Z2B8"/>
<keyword evidence="4 7" id="KW-0479">Metal-binding</keyword>
<keyword evidence="3 7" id="KW-0819">tRNA processing</keyword>
<sequence length="443" mass="47907">MITSRCALRLRGLLQPFSCPCHGLSKIESRSSANPQATKTPATFRSASTESKAKIFGIETSCDDTGVAILDTAGHILGESLFSQQELHSDFGGIIPPLARDLHLENIQRASDIALEKANMTLQDVDAIAVTNRPGLPLSLLVGLNHAKRLAASAKKPLIPIHHMEAHALTVRMVEKVEFPFLVLLISGGHSLVAVAQDVSKFLLLGSTFDDAPGEAFDKVARRLKLRNLEEFTSMSGGQAIETAASRGDPTAFPIAEPLLHNKDCNFSFAGIKNSARSFIIQEEEKHGIEGDEVLPNVNDLCASVQLAITKHLCRRVGRAMEFVDRNNLLPNDRKSLVVSGGVACNGYIGRAMHYVGSRCGYNVFIPPRNLCTDNGVMIAWNGVEKWKAGLDIHPHDSLGSIDIESKCPLGKDIRAEVVSSCVRAPPLPVKELVDACNLKNSS</sequence>
<evidence type="ECO:0000313" key="10">
    <source>
        <dbReference type="EMBL" id="JAG38007.1"/>
    </source>
</evidence>
<organism evidence="14">
    <name type="scientific">Lygus hesperus</name>
    <name type="common">Western plant bug</name>
    <dbReference type="NCBI Taxonomy" id="30085"/>
    <lineage>
        <taxon>Eukaryota</taxon>
        <taxon>Metazoa</taxon>
        <taxon>Ecdysozoa</taxon>
        <taxon>Arthropoda</taxon>
        <taxon>Hexapoda</taxon>
        <taxon>Insecta</taxon>
        <taxon>Pterygota</taxon>
        <taxon>Neoptera</taxon>
        <taxon>Paraneoptera</taxon>
        <taxon>Hemiptera</taxon>
        <taxon>Heteroptera</taxon>
        <taxon>Panheteroptera</taxon>
        <taxon>Cimicomorpha</taxon>
        <taxon>Miridae</taxon>
        <taxon>Mirini</taxon>
        <taxon>Lygus</taxon>
    </lineage>
</organism>
<evidence type="ECO:0000256" key="3">
    <source>
        <dbReference type="ARBA" id="ARBA00022694"/>
    </source>
</evidence>
<evidence type="ECO:0000256" key="6">
    <source>
        <dbReference type="ARBA" id="ARBA00048117"/>
    </source>
</evidence>
<evidence type="ECO:0000256" key="7">
    <source>
        <dbReference type="HAMAP-Rule" id="MF_03179"/>
    </source>
</evidence>
<comment type="subcellular location">
    <subcellularLocation>
        <location evidence="7">Mitochondrion</location>
    </subcellularLocation>
</comment>
<dbReference type="EC" id="2.3.1.234" evidence="1"/>
<keyword evidence="7" id="KW-0496">Mitochondrion</keyword>
<evidence type="ECO:0000313" key="11">
    <source>
        <dbReference type="EMBL" id="JAG38008.1"/>
    </source>
</evidence>
<dbReference type="PANTHER" id="PTHR11735">
    <property type="entry name" value="TRNA N6-ADENOSINE THREONYLCARBAMOYLTRANSFERASE"/>
    <property type="match status" value="1"/>
</dbReference>
<dbReference type="InterPro" id="IPR022450">
    <property type="entry name" value="TsaD"/>
</dbReference>
<dbReference type="EMBL" id="GBHO01005594">
    <property type="protein sequence ID" value="JAG38010.1"/>
    <property type="molecule type" value="Transcribed_RNA"/>
</dbReference>
<reference evidence="14" key="2">
    <citation type="submission" date="2014-07" db="EMBL/GenBank/DDBJ databases">
        <authorList>
            <person name="Hull J."/>
        </authorList>
    </citation>
    <scope>NUCLEOTIDE SEQUENCE</scope>
</reference>
<comment type="function">
    <text evidence="7">Required for the formation of a threonylcarbamoyl group on adenosine at position 37 (t(6)A37) in mitochondrial tRNAs that read codons beginning with adenine. Probably involved in the transfer of the threonylcarbamoyl moiety of threonylcarbamoyl-AMP (TC-AMP) to the N6 group of A37. Involved in mitochondrial genome maintenance.</text>
</comment>
<dbReference type="EMBL" id="GBHO01005595">
    <property type="protein sequence ID" value="JAG38009.1"/>
    <property type="molecule type" value="Transcribed_RNA"/>
</dbReference>
<dbReference type="EMBL" id="GBHO01005598">
    <property type="protein sequence ID" value="JAG38006.1"/>
    <property type="molecule type" value="Transcribed_RNA"/>
</dbReference>
<evidence type="ECO:0000256" key="5">
    <source>
        <dbReference type="ARBA" id="ARBA00023315"/>
    </source>
</evidence>
<dbReference type="NCBIfam" id="TIGR00329">
    <property type="entry name" value="gcp_kae1"/>
    <property type="match status" value="1"/>
</dbReference>
<dbReference type="SUPFAM" id="SSF53067">
    <property type="entry name" value="Actin-like ATPase domain"/>
    <property type="match status" value="1"/>
</dbReference>
<dbReference type="FunFam" id="3.30.420.40:FF:000012">
    <property type="entry name" value="tRNA N6-adenosine threonylcarbamoyltransferase"/>
    <property type="match status" value="1"/>
</dbReference>
<name>A0A0A9Z2B8_LYGHE</name>
<evidence type="ECO:0000313" key="12">
    <source>
        <dbReference type="EMBL" id="JAG38009.1"/>
    </source>
</evidence>
<dbReference type="PRINTS" id="PR00789">
    <property type="entry name" value="OSIALOPTASE"/>
</dbReference>